<keyword evidence="8" id="KW-0539">Nucleus</keyword>
<dbReference type="PANTHER" id="PTHR48446:SF1">
    <property type="entry name" value="DNA-DIRECTED RNA POLYMERASE SUBUNIT BETA' N-TERMINAL SECTION"/>
    <property type="match status" value="1"/>
</dbReference>
<dbReference type="Proteomes" id="UP000268014">
    <property type="component" value="Unassembled WGS sequence"/>
</dbReference>
<keyword evidence="12" id="KW-1185">Reference proteome</keyword>
<reference evidence="13" key="1">
    <citation type="submission" date="2017-02" db="UniProtKB">
        <authorList>
            <consortium name="WormBaseParasite"/>
        </authorList>
    </citation>
    <scope>IDENTIFICATION</scope>
</reference>
<gene>
    <name evidence="11" type="ORF">HPLM_LOCUS18616</name>
</gene>
<dbReference type="InterPro" id="IPR000722">
    <property type="entry name" value="RNA_pol_asu"/>
</dbReference>
<evidence type="ECO:0000256" key="1">
    <source>
        <dbReference type="ARBA" id="ARBA00004123"/>
    </source>
</evidence>
<keyword evidence="2 9" id="KW-0240">DNA-directed RNA polymerase</keyword>
<dbReference type="Gene3D" id="2.40.40.20">
    <property type="match status" value="1"/>
</dbReference>
<organism evidence="13">
    <name type="scientific">Haemonchus placei</name>
    <name type="common">Barber's pole worm</name>
    <dbReference type="NCBI Taxonomy" id="6290"/>
    <lineage>
        <taxon>Eukaryota</taxon>
        <taxon>Metazoa</taxon>
        <taxon>Ecdysozoa</taxon>
        <taxon>Nematoda</taxon>
        <taxon>Chromadorea</taxon>
        <taxon>Rhabditida</taxon>
        <taxon>Rhabditina</taxon>
        <taxon>Rhabditomorpha</taxon>
        <taxon>Strongyloidea</taxon>
        <taxon>Trichostrongylidae</taxon>
        <taxon>Haemonchus</taxon>
    </lineage>
</organism>
<evidence type="ECO:0000256" key="4">
    <source>
        <dbReference type="ARBA" id="ARBA00022695"/>
    </source>
</evidence>
<dbReference type="GO" id="GO:0003677">
    <property type="term" value="F:DNA binding"/>
    <property type="evidence" value="ECO:0007669"/>
    <property type="project" value="InterPro"/>
</dbReference>
<dbReference type="InterPro" id="IPR015700">
    <property type="entry name" value="RPC1"/>
</dbReference>
<dbReference type="EMBL" id="UZAF01020687">
    <property type="protein sequence ID" value="VDO72131.1"/>
    <property type="molecule type" value="Genomic_DNA"/>
</dbReference>
<comment type="catalytic activity">
    <reaction evidence="9">
        <text>RNA(n) + a ribonucleoside 5'-triphosphate = RNA(n+1) + diphosphate</text>
        <dbReference type="Rhea" id="RHEA:21248"/>
        <dbReference type="Rhea" id="RHEA-COMP:14527"/>
        <dbReference type="Rhea" id="RHEA-COMP:17342"/>
        <dbReference type="ChEBI" id="CHEBI:33019"/>
        <dbReference type="ChEBI" id="CHEBI:61557"/>
        <dbReference type="ChEBI" id="CHEBI:140395"/>
        <dbReference type="EC" id="2.7.7.6"/>
    </reaction>
</comment>
<dbReference type="SMART" id="SM00663">
    <property type="entry name" value="RPOLA_N"/>
    <property type="match status" value="1"/>
</dbReference>
<proteinExistence type="inferred from homology"/>
<keyword evidence="3 9" id="KW-0808">Transferase</keyword>
<keyword evidence="5" id="KW-0479">Metal-binding</keyword>
<evidence type="ECO:0000256" key="7">
    <source>
        <dbReference type="ARBA" id="ARBA00023163"/>
    </source>
</evidence>
<dbReference type="Gene3D" id="4.10.860.120">
    <property type="entry name" value="RNA polymerase II, clamp domain"/>
    <property type="match status" value="1"/>
</dbReference>
<dbReference type="EC" id="2.7.7.6" evidence="9"/>
<evidence type="ECO:0000256" key="2">
    <source>
        <dbReference type="ARBA" id="ARBA00022478"/>
    </source>
</evidence>
<evidence type="ECO:0000256" key="5">
    <source>
        <dbReference type="ARBA" id="ARBA00022723"/>
    </source>
</evidence>
<dbReference type="GO" id="GO:0000428">
    <property type="term" value="C:DNA-directed RNA polymerase complex"/>
    <property type="evidence" value="ECO:0007669"/>
    <property type="project" value="UniProtKB-KW"/>
</dbReference>
<reference evidence="11 12" key="2">
    <citation type="submission" date="2018-11" db="EMBL/GenBank/DDBJ databases">
        <authorList>
            <consortium name="Pathogen Informatics"/>
        </authorList>
    </citation>
    <scope>NUCLEOTIDE SEQUENCE [LARGE SCALE GENOMIC DNA]</scope>
    <source>
        <strain evidence="11 12">MHpl1</strain>
    </source>
</reference>
<keyword evidence="4 9" id="KW-0548">Nucleotidyltransferase</keyword>
<comment type="similarity">
    <text evidence="9">Belongs to the RNA polymerase beta' chain family.</text>
</comment>
<dbReference type="PANTHER" id="PTHR48446">
    <property type="entry name" value="DNA-DIRECTED RNA POLYMERASE SUBUNIT BETA' N-TERMINAL SECTION"/>
    <property type="match status" value="1"/>
</dbReference>
<dbReference type="InterPro" id="IPR007080">
    <property type="entry name" value="RNA_pol_Rpb1_1"/>
</dbReference>
<sequence length="333" mass="37409">MVCLLPIFQGTTSKHVQCKTCGRNLTDCVGHFGYVDLEFPVFHVGFFKLTIQVLQCICKHCSGLLLHEEQRAHYLRQISHSNLDYLRRKVLHKNIVATCKKTTSCPKCGQRNGMRRFTTVTAANEDFSAVLVRSKFTLLNPLRVQKLFNNVSAEDIPILMVKSGERKHPNDLLLTRIPVPPVCVRPSVISEVKSGTTEDDLTMKLSEIILINDVLQKHKKDGAPIKTVTETWDHLQSLRGFTQRLKGKQGRFRGNLSGKRVDFSGRTVISPDPNLQIGEVGVPVHVALTLTFPEVVNSYNISRMKKLIMTGSDNHPGANYVVDRVTGTKRLLK</sequence>
<keyword evidence="6" id="KW-0862">Zinc</keyword>
<evidence type="ECO:0000313" key="11">
    <source>
        <dbReference type="EMBL" id="VDO72131.1"/>
    </source>
</evidence>
<dbReference type="InterPro" id="IPR006592">
    <property type="entry name" value="RNA_pol_N"/>
</dbReference>
<evidence type="ECO:0000256" key="6">
    <source>
        <dbReference type="ARBA" id="ARBA00022833"/>
    </source>
</evidence>
<evidence type="ECO:0000256" key="3">
    <source>
        <dbReference type="ARBA" id="ARBA00022679"/>
    </source>
</evidence>
<dbReference type="GO" id="GO:0046872">
    <property type="term" value="F:metal ion binding"/>
    <property type="evidence" value="ECO:0007669"/>
    <property type="project" value="UniProtKB-KW"/>
</dbReference>
<keyword evidence="7 9" id="KW-0804">Transcription</keyword>
<evidence type="ECO:0000259" key="10">
    <source>
        <dbReference type="SMART" id="SM00663"/>
    </source>
</evidence>
<evidence type="ECO:0000313" key="12">
    <source>
        <dbReference type="Proteomes" id="UP000268014"/>
    </source>
</evidence>
<dbReference type="GO" id="GO:0003899">
    <property type="term" value="F:DNA-directed RNA polymerase activity"/>
    <property type="evidence" value="ECO:0007669"/>
    <property type="project" value="UniProtKB-EC"/>
</dbReference>
<dbReference type="STRING" id="6290.A0A0N4X2N4"/>
<dbReference type="OrthoDB" id="270392at2759"/>
<feature type="domain" description="RNA polymerase N-terminal" evidence="10">
    <location>
        <begin position="170"/>
        <end position="332"/>
    </location>
</feature>
<evidence type="ECO:0000256" key="8">
    <source>
        <dbReference type="ARBA" id="ARBA00023242"/>
    </source>
</evidence>
<dbReference type="Pfam" id="PF00623">
    <property type="entry name" value="RNA_pol_Rpb1_2"/>
    <property type="match status" value="1"/>
</dbReference>
<comment type="subcellular location">
    <subcellularLocation>
        <location evidence="1">Nucleus</location>
    </subcellularLocation>
</comment>
<dbReference type="WBParaSite" id="HPLM_0001862401-mRNA-1">
    <property type="protein sequence ID" value="HPLM_0001862401-mRNA-1"/>
    <property type="gene ID" value="HPLM_0001862401"/>
</dbReference>
<protein>
    <recommendedName>
        <fullName evidence="9">DNA-directed RNA polymerase subunit</fullName>
        <ecNumber evidence="9">2.7.7.6</ecNumber>
    </recommendedName>
</protein>
<comment type="function">
    <text evidence="9">DNA-dependent RNA polymerase catalyzes the transcription of DNA into RNA using the four ribonucleoside triphosphates as substrates.</text>
</comment>
<dbReference type="GO" id="GO:0006351">
    <property type="term" value="P:DNA-templated transcription"/>
    <property type="evidence" value="ECO:0007669"/>
    <property type="project" value="InterPro"/>
</dbReference>
<evidence type="ECO:0000313" key="13">
    <source>
        <dbReference type="WBParaSite" id="HPLM_0001862401-mRNA-1"/>
    </source>
</evidence>
<dbReference type="InterPro" id="IPR044893">
    <property type="entry name" value="RNA_pol_Rpb1_clamp_domain"/>
</dbReference>
<dbReference type="SUPFAM" id="SSF64484">
    <property type="entry name" value="beta and beta-prime subunits of DNA dependent RNA-polymerase"/>
    <property type="match status" value="1"/>
</dbReference>
<name>A0A0N4X2N4_HAEPC</name>
<evidence type="ECO:0000256" key="9">
    <source>
        <dbReference type="RuleBase" id="RU004279"/>
    </source>
</evidence>
<dbReference type="Pfam" id="PF04997">
    <property type="entry name" value="RNA_pol_Rpb1_1"/>
    <property type="match status" value="1"/>
</dbReference>
<accession>A0A0N4X2N4</accession>
<dbReference type="GO" id="GO:0031981">
    <property type="term" value="C:nuclear lumen"/>
    <property type="evidence" value="ECO:0007669"/>
    <property type="project" value="UniProtKB-ARBA"/>
</dbReference>
<dbReference type="AlphaFoldDB" id="A0A0N4X2N4"/>